<evidence type="ECO:0000259" key="10">
    <source>
        <dbReference type="Pfam" id="PF04095"/>
    </source>
</evidence>
<feature type="domain" description="Nicotinate phosphoribosyltransferase C-terminal" evidence="12">
    <location>
        <begin position="361"/>
        <end position="469"/>
    </location>
</feature>
<dbReference type="NCBIfam" id="TIGR01513">
    <property type="entry name" value="NAPRTase_put"/>
    <property type="match status" value="1"/>
</dbReference>
<feature type="domain" description="Nicotinate phosphoribosyltransferase N-terminal" evidence="11">
    <location>
        <begin position="9"/>
        <end position="133"/>
    </location>
</feature>
<comment type="catalytic activity">
    <reaction evidence="8 9">
        <text>5-phospho-alpha-D-ribose 1-diphosphate + nicotinate + ATP + H2O = nicotinate beta-D-ribonucleotide + ADP + phosphate + diphosphate</text>
        <dbReference type="Rhea" id="RHEA:36163"/>
        <dbReference type="ChEBI" id="CHEBI:15377"/>
        <dbReference type="ChEBI" id="CHEBI:30616"/>
        <dbReference type="ChEBI" id="CHEBI:32544"/>
        <dbReference type="ChEBI" id="CHEBI:33019"/>
        <dbReference type="ChEBI" id="CHEBI:43474"/>
        <dbReference type="ChEBI" id="CHEBI:57502"/>
        <dbReference type="ChEBI" id="CHEBI:58017"/>
        <dbReference type="ChEBI" id="CHEBI:456216"/>
        <dbReference type="EC" id="6.3.4.21"/>
    </reaction>
</comment>
<dbReference type="Pfam" id="PF17956">
    <property type="entry name" value="NAPRTase_C"/>
    <property type="match status" value="1"/>
</dbReference>
<dbReference type="PANTHER" id="PTHR11098">
    <property type="entry name" value="NICOTINATE PHOSPHORIBOSYLTRANSFERASE"/>
    <property type="match status" value="1"/>
</dbReference>
<keyword evidence="6 9" id="KW-0662">Pyridine nucleotide biosynthesis</keyword>
<dbReference type="GO" id="GO:0004516">
    <property type="term" value="F:nicotinate phosphoribosyltransferase activity"/>
    <property type="evidence" value="ECO:0007669"/>
    <property type="project" value="UniProtKB-UniRule"/>
</dbReference>
<evidence type="ECO:0000259" key="11">
    <source>
        <dbReference type="Pfam" id="PF17767"/>
    </source>
</evidence>
<dbReference type="STRING" id="201973.SAMN04488025_13525"/>
<dbReference type="NCBIfam" id="NF006695">
    <property type="entry name" value="PRK09243.1-2"/>
    <property type="match status" value="1"/>
</dbReference>
<dbReference type="CDD" id="cd01570">
    <property type="entry name" value="NAPRTase_A"/>
    <property type="match status" value="1"/>
</dbReference>
<dbReference type="InterPro" id="IPR040727">
    <property type="entry name" value="NAPRTase_N"/>
</dbReference>
<dbReference type="NCBIfam" id="NF009131">
    <property type="entry name" value="PRK12484.1"/>
    <property type="match status" value="1"/>
</dbReference>
<evidence type="ECO:0000259" key="12">
    <source>
        <dbReference type="Pfam" id="PF17956"/>
    </source>
</evidence>
<comment type="pathway">
    <text evidence="1 9">Cofactor biosynthesis; NAD(+) biosynthesis; nicotinate D-ribonucleotide from nicotinate: step 1/1.</text>
</comment>
<evidence type="ECO:0000313" key="14">
    <source>
        <dbReference type="Proteomes" id="UP000198661"/>
    </source>
</evidence>
<dbReference type="PIRSF" id="PIRSF000484">
    <property type="entry name" value="NAPRT"/>
    <property type="match status" value="1"/>
</dbReference>
<dbReference type="AlphaFoldDB" id="A0A1I2S5B9"/>
<evidence type="ECO:0000256" key="3">
    <source>
        <dbReference type="ARBA" id="ARBA00013236"/>
    </source>
</evidence>
<evidence type="ECO:0000256" key="2">
    <source>
        <dbReference type="ARBA" id="ARBA00010897"/>
    </source>
</evidence>
<dbReference type="NCBIfam" id="NF006694">
    <property type="entry name" value="PRK09243.1-1"/>
    <property type="match status" value="1"/>
</dbReference>
<evidence type="ECO:0000256" key="8">
    <source>
        <dbReference type="ARBA" id="ARBA00048668"/>
    </source>
</evidence>
<proteinExistence type="inferred from homology"/>
<dbReference type="OrthoDB" id="9770610at2"/>
<gene>
    <name evidence="13" type="ORF">SAMN04488025_13525</name>
</gene>
<dbReference type="Proteomes" id="UP000198661">
    <property type="component" value="Unassembled WGS sequence"/>
</dbReference>
<dbReference type="SUPFAM" id="SSF51690">
    <property type="entry name" value="Nicotinate/Quinolinate PRTase C-terminal domain-like"/>
    <property type="match status" value="1"/>
</dbReference>
<dbReference type="RefSeq" id="WP_092040867.1">
    <property type="nucleotide sequence ID" value="NZ_FOOK01000035.1"/>
</dbReference>
<dbReference type="GO" id="GO:0047280">
    <property type="term" value="F:nicotinamide phosphoribosyltransferase activity"/>
    <property type="evidence" value="ECO:0007669"/>
    <property type="project" value="UniProtKB-ARBA"/>
</dbReference>
<evidence type="ECO:0000256" key="6">
    <source>
        <dbReference type="ARBA" id="ARBA00022642"/>
    </source>
</evidence>
<evidence type="ECO:0000256" key="4">
    <source>
        <dbReference type="ARBA" id="ARBA00022553"/>
    </source>
</evidence>
<dbReference type="PANTHER" id="PTHR11098:SF1">
    <property type="entry name" value="NICOTINATE PHOSPHORIBOSYLTRANSFERASE"/>
    <property type="match status" value="1"/>
</dbReference>
<keyword evidence="4" id="KW-0597">Phosphoprotein</keyword>
<dbReference type="InterPro" id="IPR007229">
    <property type="entry name" value="Nic_PRibTrfase-Fam"/>
</dbReference>
<dbReference type="EC" id="6.3.4.21" evidence="3 9"/>
<dbReference type="SUPFAM" id="SSF54675">
    <property type="entry name" value="Nicotinate/Quinolinate PRTase N-terminal domain-like"/>
    <property type="match status" value="1"/>
</dbReference>
<dbReference type="Pfam" id="PF17767">
    <property type="entry name" value="NAPRTase_N"/>
    <property type="match status" value="1"/>
</dbReference>
<name>A0A1I2S5B9_9BACL</name>
<comment type="similarity">
    <text evidence="2 9">Belongs to the NAPRTase family.</text>
</comment>
<dbReference type="GO" id="GO:0005829">
    <property type="term" value="C:cytosol"/>
    <property type="evidence" value="ECO:0007669"/>
    <property type="project" value="TreeGrafter"/>
</dbReference>
<protein>
    <recommendedName>
        <fullName evidence="3 9">Nicotinate phosphoribosyltransferase</fullName>
        <ecNumber evidence="3 9">6.3.4.21</ecNumber>
    </recommendedName>
</protein>
<keyword evidence="14" id="KW-1185">Reference proteome</keyword>
<keyword evidence="5 9" id="KW-0436">Ligase</keyword>
<dbReference type="FunFam" id="3.20.20.70:FF:000076">
    <property type="entry name" value="Nicotinate phosphoribosyltransferase"/>
    <property type="match status" value="1"/>
</dbReference>
<sequence length="488" mass="55942">MEQTPVPSLHTDKYQINMMYAHWKNGTHRRRRAFDLYFRQLPFGNGYVVFAGLERAVQYLENLRFTEEDIEYLAGQPEKYDPEFLNMLRSFRFTGDLYAVPEGTLVFPNEPLLRLEGSIMELQLVETALLNFVGYQSLVATKAARIRHVAPDDVLMEFGSRRAQETEAAVWGARATYIAGFDATSNVRAGQLFGIPTRGTHSHSWVQDFDSELEAFRAFVRSFPDQAILLVDTYDTLKSGLPHAIQVGLELKREGKRLVGIRLDSGDLAYLSKRARKMLDEAGLTDTQIVASSDLDETTILNLKAQGAKIDSWGIGTKLITAYDQPALGAVYKMVARYEQGRWLPTLKISSNPEKVTTPGRKTVYRIVDRTTGKARGDLITRVDTSIDESQPLVLFHPVHTFRKKKVTHFRAINLLVPVFREGKRVYELPSLEEIRKYHREQLSLFWEEYLRILNPEEYPVDLSRDLWEEKQNLLNKIYASIREENGN</sequence>
<dbReference type="InterPro" id="IPR036068">
    <property type="entry name" value="Nicotinate_pribotase-like_C"/>
</dbReference>
<dbReference type="InterPro" id="IPR041619">
    <property type="entry name" value="NAPRTase_C"/>
</dbReference>
<dbReference type="Gene3D" id="3.20.140.10">
    <property type="entry name" value="nicotinate phosphoribosyltransferase"/>
    <property type="match status" value="1"/>
</dbReference>
<accession>A0A1I2S5B9</accession>
<dbReference type="InterPro" id="IPR006405">
    <property type="entry name" value="Nic_PRibTrfase_pncB"/>
</dbReference>
<evidence type="ECO:0000256" key="7">
    <source>
        <dbReference type="ARBA" id="ARBA00022679"/>
    </source>
</evidence>
<dbReference type="GO" id="GO:0034355">
    <property type="term" value="P:NAD+ biosynthetic process via the salvage pathway"/>
    <property type="evidence" value="ECO:0007669"/>
    <property type="project" value="TreeGrafter"/>
</dbReference>
<dbReference type="InterPro" id="IPR041525">
    <property type="entry name" value="N/Namide_PRibTrfase"/>
</dbReference>
<organism evidence="13 14">
    <name type="scientific">Planifilum fulgidum</name>
    <dbReference type="NCBI Taxonomy" id="201973"/>
    <lineage>
        <taxon>Bacteria</taxon>
        <taxon>Bacillati</taxon>
        <taxon>Bacillota</taxon>
        <taxon>Bacilli</taxon>
        <taxon>Bacillales</taxon>
        <taxon>Thermoactinomycetaceae</taxon>
        <taxon>Planifilum</taxon>
    </lineage>
</organism>
<comment type="PTM">
    <text evidence="9">Transiently phosphorylated on a His residue during the reaction cycle. Phosphorylation strongly increases the affinity for substrates and increases the rate of nicotinate D-ribonucleotide production. Dephosphorylation regenerates the low-affinity form of the enzyme, leading to product release.</text>
</comment>
<keyword evidence="13" id="KW-0328">Glycosyltransferase</keyword>
<dbReference type="EMBL" id="FOOK01000035">
    <property type="protein sequence ID" value="SFG45236.1"/>
    <property type="molecule type" value="Genomic_DNA"/>
</dbReference>
<dbReference type="UniPathway" id="UPA00253">
    <property type="reaction ID" value="UER00457"/>
</dbReference>
<dbReference type="Gene3D" id="3.20.20.70">
    <property type="entry name" value="Aldolase class I"/>
    <property type="match status" value="1"/>
</dbReference>
<reference evidence="13 14" key="1">
    <citation type="submission" date="2016-10" db="EMBL/GenBank/DDBJ databases">
        <authorList>
            <person name="de Groot N.N."/>
        </authorList>
    </citation>
    <scope>NUCLEOTIDE SEQUENCE [LARGE SCALE GENOMIC DNA]</scope>
    <source>
        <strain evidence="13 14">DSM 44945</strain>
    </source>
</reference>
<feature type="domain" description="Nicotinate/nicotinamide phosphoribosyltransferase" evidence="10">
    <location>
        <begin position="155"/>
        <end position="336"/>
    </location>
</feature>
<dbReference type="InterPro" id="IPR013785">
    <property type="entry name" value="Aldolase_TIM"/>
</dbReference>
<evidence type="ECO:0000256" key="5">
    <source>
        <dbReference type="ARBA" id="ARBA00022598"/>
    </source>
</evidence>
<evidence type="ECO:0000256" key="1">
    <source>
        <dbReference type="ARBA" id="ARBA00004952"/>
    </source>
</evidence>
<dbReference type="Pfam" id="PF04095">
    <property type="entry name" value="NAPRTase"/>
    <property type="match status" value="1"/>
</dbReference>
<evidence type="ECO:0000313" key="13">
    <source>
        <dbReference type="EMBL" id="SFG45236.1"/>
    </source>
</evidence>
<comment type="function">
    <text evidence="9">Catalyzes the first step in the biosynthesis of NAD from nicotinic acid, the ATP-dependent synthesis of beta-nicotinate D-ribonucleotide from nicotinate and 5-phospho-D-ribose 1-phosphate.</text>
</comment>
<keyword evidence="7 9" id="KW-0808">Transferase</keyword>
<evidence type="ECO:0000256" key="9">
    <source>
        <dbReference type="RuleBase" id="RU365100"/>
    </source>
</evidence>